<dbReference type="InterPro" id="IPR051393">
    <property type="entry name" value="ABC_transporter_permease"/>
</dbReference>
<dbReference type="PANTHER" id="PTHR30193:SF37">
    <property type="entry name" value="INNER MEMBRANE ABC TRANSPORTER PERMEASE PROTEIN YCJO"/>
    <property type="match status" value="1"/>
</dbReference>
<evidence type="ECO:0000256" key="2">
    <source>
        <dbReference type="ARBA" id="ARBA00022448"/>
    </source>
</evidence>
<keyword evidence="5 7" id="KW-1133">Transmembrane helix</keyword>
<gene>
    <name evidence="9" type="ORF">ACFQV2_21835</name>
</gene>
<keyword evidence="6 7" id="KW-0472">Membrane</keyword>
<dbReference type="PANTHER" id="PTHR30193">
    <property type="entry name" value="ABC TRANSPORTER PERMEASE PROTEIN"/>
    <property type="match status" value="1"/>
</dbReference>
<dbReference type="Proteomes" id="UP001596512">
    <property type="component" value="Unassembled WGS sequence"/>
</dbReference>
<organism evidence="9 10">
    <name type="scientific">Actinokineospora soli</name>
    <dbReference type="NCBI Taxonomy" id="1048753"/>
    <lineage>
        <taxon>Bacteria</taxon>
        <taxon>Bacillati</taxon>
        <taxon>Actinomycetota</taxon>
        <taxon>Actinomycetes</taxon>
        <taxon>Pseudonocardiales</taxon>
        <taxon>Pseudonocardiaceae</taxon>
        <taxon>Actinokineospora</taxon>
    </lineage>
</organism>
<accession>A0ABW2TS57</accession>
<feature type="transmembrane region" description="Helical" evidence="7">
    <location>
        <begin position="244"/>
        <end position="265"/>
    </location>
</feature>
<reference evidence="10" key="1">
    <citation type="journal article" date="2019" name="Int. J. Syst. Evol. Microbiol.">
        <title>The Global Catalogue of Microorganisms (GCM) 10K type strain sequencing project: providing services to taxonomists for standard genome sequencing and annotation.</title>
        <authorList>
            <consortium name="The Broad Institute Genomics Platform"/>
            <consortium name="The Broad Institute Genome Sequencing Center for Infectious Disease"/>
            <person name="Wu L."/>
            <person name="Ma J."/>
        </authorList>
    </citation>
    <scope>NUCLEOTIDE SEQUENCE [LARGE SCALE GENOMIC DNA]</scope>
    <source>
        <strain evidence="10">JCM 17695</strain>
    </source>
</reference>
<keyword evidence="10" id="KW-1185">Reference proteome</keyword>
<sequence>MLYLALFIGPTLYSVYASFTNWDGINTPEWRGARNYAQLLDDPLFVTSFWNTLLILFVVGAGVFVLAFAFMLMLRDMRAKGFIRGVIFLPHIVSPIVLAIFWGFLLRHDGLLNALIVELGGEPVSWIGPDSAFLMIMVAMVWVSTGFYVAILMAGVDRIPAYFYEDASLAGASAWQKLRHITLPLSWDVISVAAVLWTISSIKVFEFIYAFGASQGYMPPDYEWNAAVFVYGVTMGGTSPQYRFGYASASAVLMLVLVTALVVLLRRAMRRDAVQF</sequence>
<evidence type="ECO:0000256" key="1">
    <source>
        <dbReference type="ARBA" id="ARBA00004651"/>
    </source>
</evidence>
<dbReference type="PROSITE" id="PS50928">
    <property type="entry name" value="ABC_TM1"/>
    <property type="match status" value="1"/>
</dbReference>
<evidence type="ECO:0000256" key="6">
    <source>
        <dbReference type="ARBA" id="ARBA00023136"/>
    </source>
</evidence>
<dbReference type="InterPro" id="IPR035906">
    <property type="entry name" value="MetI-like_sf"/>
</dbReference>
<dbReference type="Gene3D" id="1.10.3720.10">
    <property type="entry name" value="MetI-like"/>
    <property type="match status" value="1"/>
</dbReference>
<keyword evidence="4 7" id="KW-0812">Transmembrane</keyword>
<dbReference type="InterPro" id="IPR000515">
    <property type="entry name" value="MetI-like"/>
</dbReference>
<evidence type="ECO:0000256" key="4">
    <source>
        <dbReference type="ARBA" id="ARBA00022692"/>
    </source>
</evidence>
<comment type="subcellular location">
    <subcellularLocation>
        <location evidence="1 7">Cell membrane</location>
        <topology evidence="1 7">Multi-pass membrane protein</topology>
    </subcellularLocation>
</comment>
<evidence type="ECO:0000313" key="9">
    <source>
        <dbReference type="EMBL" id="MFC7615737.1"/>
    </source>
</evidence>
<protein>
    <submittedName>
        <fullName evidence="9">Carbohydrate ABC transporter permease</fullName>
    </submittedName>
</protein>
<dbReference type="Pfam" id="PF00528">
    <property type="entry name" value="BPD_transp_1"/>
    <property type="match status" value="1"/>
</dbReference>
<feature type="transmembrane region" description="Helical" evidence="7">
    <location>
        <begin position="185"/>
        <end position="211"/>
    </location>
</feature>
<evidence type="ECO:0000256" key="3">
    <source>
        <dbReference type="ARBA" id="ARBA00022475"/>
    </source>
</evidence>
<feature type="transmembrane region" description="Helical" evidence="7">
    <location>
        <begin position="86"/>
        <end position="105"/>
    </location>
</feature>
<comment type="caution">
    <text evidence="9">The sequence shown here is derived from an EMBL/GenBank/DDBJ whole genome shotgun (WGS) entry which is preliminary data.</text>
</comment>
<name>A0ABW2TS57_9PSEU</name>
<dbReference type="SUPFAM" id="SSF161098">
    <property type="entry name" value="MetI-like"/>
    <property type="match status" value="1"/>
</dbReference>
<dbReference type="CDD" id="cd06261">
    <property type="entry name" value="TM_PBP2"/>
    <property type="match status" value="1"/>
</dbReference>
<feature type="transmembrane region" description="Helical" evidence="7">
    <location>
        <begin position="132"/>
        <end position="154"/>
    </location>
</feature>
<feature type="domain" description="ABC transmembrane type-1" evidence="8">
    <location>
        <begin position="49"/>
        <end position="265"/>
    </location>
</feature>
<evidence type="ECO:0000256" key="7">
    <source>
        <dbReference type="RuleBase" id="RU363032"/>
    </source>
</evidence>
<feature type="transmembrane region" description="Helical" evidence="7">
    <location>
        <begin position="49"/>
        <end position="74"/>
    </location>
</feature>
<evidence type="ECO:0000259" key="8">
    <source>
        <dbReference type="PROSITE" id="PS50928"/>
    </source>
</evidence>
<comment type="similarity">
    <text evidence="7">Belongs to the binding-protein-dependent transport system permease family.</text>
</comment>
<proteinExistence type="inferred from homology"/>
<evidence type="ECO:0000256" key="5">
    <source>
        <dbReference type="ARBA" id="ARBA00022989"/>
    </source>
</evidence>
<keyword evidence="3" id="KW-1003">Cell membrane</keyword>
<keyword evidence="2 7" id="KW-0813">Transport</keyword>
<dbReference type="EMBL" id="JBHTEY010000004">
    <property type="protein sequence ID" value="MFC7615737.1"/>
    <property type="molecule type" value="Genomic_DNA"/>
</dbReference>
<evidence type="ECO:0000313" key="10">
    <source>
        <dbReference type="Proteomes" id="UP001596512"/>
    </source>
</evidence>